<evidence type="ECO:0000313" key="9">
    <source>
        <dbReference type="EMBL" id="PVZ65718.1"/>
    </source>
</evidence>
<dbReference type="PANTHER" id="PTHR41164:SF1">
    <property type="entry name" value="CURLI PRODUCTION ASSEMBLY_TRANSPORT COMPONENT CSGG"/>
    <property type="match status" value="1"/>
</dbReference>
<evidence type="ECO:0000313" key="10">
    <source>
        <dbReference type="Proteomes" id="UP000244906"/>
    </source>
</evidence>
<evidence type="ECO:0000256" key="4">
    <source>
        <dbReference type="ARBA" id="ARBA00022475"/>
    </source>
</evidence>
<dbReference type="Pfam" id="PF03783">
    <property type="entry name" value="CsgG"/>
    <property type="match status" value="1"/>
</dbReference>
<keyword evidence="7" id="KW-0564">Palmitate</keyword>
<dbReference type="InterPro" id="IPR005534">
    <property type="entry name" value="Curli_assmbl/transp-comp_CsgG"/>
</dbReference>
<comment type="similarity">
    <text evidence="2">Belongs to the CsgG family.</text>
</comment>
<keyword evidence="5" id="KW-0732">Signal</keyword>
<dbReference type="PANTHER" id="PTHR41164">
    <property type="entry name" value="CURLI PRODUCTION ASSEMBLY/TRANSPORT COMPONENT CSGG"/>
    <property type="match status" value="1"/>
</dbReference>
<accession>A0A2V1GU57</accession>
<proteinExistence type="inferred from homology"/>
<name>A0A2V1GU57_9GAMM</name>
<organism evidence="9 10">
    <name type="scientific">Pelagibaculum spongiae</name>
    <dbReference type="NCBI Taxonomy" id="2080658"/>
    <lineage>
        <taxon>Bacteria</taxon>
        <taxon>Pseudomonadati</taxon>
        <taxon>Pseudomonadota</taxon>
        <taxon>Gammaproteobacteria</taxon>
        <taxon>Oceanospirillales</taxon>
        <taxon>Pelagibaculum</taxon>
    </lineage>
</organism>
<comment type="function">
    <text evidence="1">May be involved in the biogenesis of curli organelles.</text>
</comment>
<keyword evidence="8" id="KW-0449">Lipoprotein</keyword>
<evidence type="ECO:0000256" key="1">
    <source>
        <dbReference type="ARBA" id="ARBA00003989"/>
    </source>
</evidence>
<keyword evidence="4" id="KW-1003">Cell membrane</keyword>
<reference evidence="9 10" key="1">
    <citation type="submission" date="2018-04" db="EMBL/GenBank/DDBJ databases">
        <title>Thalassorhabdus spongiae gen. nov., sp. nov., isolated from a marine sponge in South-West Iceland.</title>
        <authorList>
            <person name="Knobloch S."/>
            <person name="Daussin A."/>
            <person name="Johannsson R."/>
            <person name="Marteinsson V.T."/>
        </authorList>
    </citation>
    <scope>NUCLEOTIDE SEQUENCE [LARGE SCALE GENOMIC DNA]</scope>
    <source>
        <strain evidence="9 10">Hp12</strain>
    </source>
</reference>
<dbReference type="GO" id="GO:0030288">
    <property type="term" value="C:outer membrane-bounded periplasmic space"/>
    <property type="evidence" value="ECO:0007669"/>
    <property type="project" value="InterPro"/>
</dbReference>
<evidence type="ECO:0000256" key="6">
    <source>
        <dbReference type="ARBA" id="ARBA00023136"/>
    </source>
</evidence>
<gene>
    <name evidence="9" type="ORF">DC094_17735</name>
</gene>
<dbReference type="OrthoDB" id="1110708at2"/>
<keyword evidence="10" id="KW-1185">Reference proteome</keyword>
<dbReference type="RefSeq" id="WP_116688458.1">
    <property type="nucleotide sequence ID" value="NZ_CAWNYD010000009.1"/>
</dbReference>
<evidence type="ECO:0000256" key="5">
    <source>
        <dbReference type="ARBA" id="ARBA00022729"/>
    </source>
</evidence>
<evidence type="ECO:0000256" key="2">
    <source>
        <dbReference type="ARBA" id="ARBA00008899"/>
    </source>
</evidence>
<dbReference type="EMBL" id="QDDL01000009">
    <property type="protein sequence ID" value="PVZ65718.1"/>
    <property type="molecule type" value="Genomic_DNA"/>
</dbReference>
<keyword evidence="6" id="KW-0472">Membrane</keyword>
<dbReference type="Gene3D" id="3.40.50.10610">
    <property type="entry name" value="ABC-type transport auxiliary lipoprotein component"/>
    <property type="match status" value="2"/>
</dbReference>
<protein>
    <recommendedName>
        <fullName evidence="3">Curli production assembly/transport component CsgG</fullName>
    </recommendedName>
</protein>
<sequence length="281" mass="30579">MKNKTITIISLALVLLLAGCSFQPVKSLVGPPITGPQRAEFSETRKNLQQLPSPRGKIVAAIYSFRDQTGQYRPSPASNFSTAVPQGGAAILASALQDSGWFIPLEREGLQNLLTERKIIRASQKKPDTPNNHSDTLAPLLAANVLLEGGIIGYESNTKTGGIGARYFGIGGFEKYQLDQVTVNIRAIDIRSGQILSSVTTSKTILSRELSAGVYRFIDYKRLLEAETGYTTNEPILACLTQAIERAVIELVADGIQKNLWSLKNSQDSNHPTLTSYLENS</sequence>
<evidence type="ECO:0000256" key="7">
    <source>
        <dbReference type="ARBA" id="ARBA00023139"/>
    </source>
</evidence>
<dbReference type="PROSITE" id="PS51257">
    <property type="entry name" value="PROKAR_LIPOPROTEIN"/>
    <property type="match status" value="1"/>
</dbReference>
<dbReference type="Proteomes" id="UP000244906">
    <property type="component" value="Unassembled WGS sequence"/>
</dbReference>
<evidence type="ECO:0000256" key="8">
    <source>
        <dbReference type="ARBA" id="ARBA00023288"/>
    </source>
</evidence>
<evidence type="ECO:0000256" key="3">
    <source>
        <dbReference type="ARBA" id="ARBA00014028"/>
    </source>
</evidence>
<dbReference type="AlphaFoldDB" id="A0A2V1GU57"/>
<comment type="caution">
    <text evidence="9">The sequence shown here is derived from an EMBL/GenBank/DDBJ whole genome shotgun (WGS) entry which is preliminary data.</text>
</comment>